<dbReference type="InterPro" id="IPR011009">
    <property type="entry name" value="Kinase-like_dom_sf"/>
</dbReference>
<keyword evidence="3" id="KW-0808">Transferase</keyword>
<protein>
    <submittedName>
        <fullName evidence="13">Receptor serine/threonine kinase</fullName>
    </submittedName>
</protein>
<dbReference type="Gene3D" id="1.10.510.10">
    <property type="entry name" value="Transferase(Phosphotransferase) domain 1"/>
    <property type="match status" value="1"/>
</dbReference>
<dbReference type="GO" id="GO:0016020">
    <property type="term" value="C:membrane"/>
    <property type="evidence" value="ECO:0007669"/>
    <property type="project" value="UniProtKB-SubCell"/>
</dbReference>
<evidence type="ECO:0000256" key="6">
    <source>
        <dbReference type="ARBA" id="ARBA00022741"/>
    </source>
</evidence>
<evidence type="ECO:0000313" key="14">
    <source>
        <dbReference type="Proteomes" id="UP000250235"/>
    </source>
</evidence>
<evidence type="ECO:0000256" key="8">
    <source>
        <dbReference type="ARBA" id="ARBA00022989"/>
    </source>
</evidence>
<sequence length="286" mass="32102">MKKEKDIELFLKNHENFAPKRYKYCELKRITNSFKDKLGKGGYGTVYRGVLHDGRLVAVKILDETKDNVDEFMNEVMSISKTSHVNIVTLPGFCFERSKRALIYEFMPNGSFDKFVSDIVSSSEDRLGRETFFEIAVDIARGLQDLNPKISDFGLATLCPNRSSIVSMLVARGTIGYIAPDIFYRNFGEVSCISDVYGYGMMVLEIVGVRQDINNPDAPHTHLGTRGLSSSLKTPTFTTKIGKIARGLARRSGVCPRTHYQFGNVSRGQCLDVVKSPTWVRLSLCK</sequence>
<evidence type="ECO:0000256" key="7">
    <source>
        <dbReference type="ARBA" id="ARBA00022840"/>
    </source>
</evidence>
<dbReference type="InterPro" id="IPR045874">
    <property type="entry name" value="LRK10/LRL21-25-like"/>
</dbReference>
<dbReference type="GO" id="GO:0005524">
    <property type="term" value="F:ATP binding"/>
    <property type="evidence" value="ECO:0007669"/>
    <property type="project" value="UniProtKB-UniRule"/>
</dbReference>
<dbReference type="InterPro" id="IPR001245">
    <property type="entry name" value="Ser-Thr/Tyr_kinase_cat_dom"/>
</dbReference>
<evidence type="ECO:0000256" key="3">
    <source>
        <dbReference type="ARBA" id="ARBA00022679"/>
    </source>
</evidence>
<evidence type="ECO:0000259" key="12">
    <source>
        <dbReference type="PROSITE" id="PS50011"/>
    </source>
</evidence>
<feature type="domain" description="Protein kinase" evidence="12">
    <location>
        <begin position="32"/>
        <end position="286"/>
    </location>
</feature>
<dbReference type="FunFam" id="3.30.200.20:FF:000178">
    <property type="entry name" value="serine/threonine-protein kinase PBS1-like"/>
    <property type="match status" value="1"/>
</dbReference>
<dbReference type="GO" id="GO:0004674">
    <property type="term" value="F:protein serine/threonine kinase activity"/>
    <property type="evidence" value="ECO:0007669"/>
    <property type="project" value="UniProtKB-KW"/>
</dbReference>
<dbReference type="InterPro" id="IPR017441">
    <property type="entry name" value="Protein_kinase_ATP_BS"/>
</dbReference>
<evidence type="ECO:0000256" key="10">
    <source>
        <dbReference type="ARBA" id="ARBA00023180"/>
    </source>
</evidence>
<evidence type="ECO:0000256" key="5">
    <source>
        <dbReference type="ARBA" id="ARBA00022729"/>
    </source>
</evidence>
<evidence type="ECO:0000256" key="11">
    <source>
        <dbReference type="PROSITE-ProRule" id="PRU10141"/>
    </source>
</evidence>
<keyword evidence="14" id="KW-1185">Reference proteome</keyword>
<dbReference type="PROSITE" id="PS50011">
    <property type="entry name" value="PROTEIN_KINASE_DOM"/>
    <property type="match status" value="1"/>
</dbReference>
<keyword evidence="7 11" id="KW-0067">ATP-binding</keyword>
<dbReference type="SUPFAM" id="SSF56112">
    <property type="entry name" value="Protein kinase-like (PK-like)"/>
    <property type="match status" value="1"/>
</dbReference>
<evidence type="ECO:0000313" key="13">
    <source>
        <dbReference type="EMBL" id="KZV14123.1"/>
    </source>
</evidence>
<evidence type="ECO:0000256" key="9">
    <source>
        <dbReference type="ARBA" id="ARBA00023136"/>
    </source>
</evidence>
<keyword evidence="4" id="KW-0812">Transmembrane</keyword>
<feature type="binding site" evidence="11">
    <location>
        <position position="60"/>
    </location>
    <ligand>
        <name>ATP</name>
        <dbReference type="ChEBI" id="CHEBI:30616"/>
    </ligand>
</feature>
<proteinExistence type="predicted"/>
<keyword evidence="13" id="KW-0675">Receptor</keyword>
<dbReference type="EMBL" id="KV021804">
    <property type="protein sequence ID" value="KZV14123.1"/>
    <property type="molecule type" value="Genomic_DNA"/>
</dbReference>
<keyword evidence="6 11" id="KW-0547">Nucleotide-binding</keyword>
<dbReference type="AlphaFoldDB" id="A0A2Z6ZZ62"/>
<dbReference type="Pfam" id="PF07714">
    <property type="entry name" value="PK_Tyr_Ser-Thr"/>
    <property type="match status" value="2"/>
</dbReference>
<dbReference type="OrthoDB" id="4062651at2759"/>
<comment type="subcellular location">
    <subcellularLocation>
        <location evidence="1">Membrane</location>
        <topology evidence="1">Single-pass type I membrane protein</topology>
    </subcellularLocation>
</comment>
<organism evidence="13 14">
    <name type="scientific">Dorcoceras hygrometricum</name>
    <dbReference type="NCBI Taxonomy" id="472368"/>
    <lineage>
        <taxon>Eukaryota</taxon>
        <taxon>Viridiplantae</taxon>
        <taxon>Streptophyta</taxon>
        <taxon>Embryophyta</taxon>
        <taxon>Tracheophyta</taxon>
        <taxon>Spermatophyta</taxon>
        <taxon>Magnoliopsida</taxon>
        <taxon>eudicotyledons</taxon>
        <taxon>Gunneridae</taxon>
        <taxon>Pentapetalae</taxon>
        <taxon>asterids</taxon>
        <taxon>lamiids</taxon>
        <taxon>Lamiales</taxon>
        <taxon>Gesneriaceae</taxon>
        <taxon>Didymocarpoideae</taxon>
        <taxon>Trichosporeae</taxon>
        <taxon>Loxocarpinae</taxon>
        <taxon>Dorcoceras</taxon>
    </lineage>
</organism>
<keyword evidence="2" id="KW-0723">Serine/threonine-protein kinase</keyword>
<keyword evidence="5" id="KW-0732">Signal</keyword>
<keyword evidence="13" id="KW-0418">Kinase</keyword>
<keyword evidence="8" id="KW-1133">Transmembrane helix</keyword>
<name>A0A2Z6ZZ62_9LAMI</name>
<evidence type="ECO:0000256" key="1">
    <source>
        <dbReference type="ARBA" id="ARBA00004479"/>
    </source>
</evidence>
<gene>
    <name evidence="13" type="ORF">F511_44368</name>
</gene>
<dbReference type="PANTHER" id="PTHR27009">
    <property type="entry name" value="RUST RESISTANCE KINASE LR10-RELATED"/>
    <property type="match status" value="1"/>
</dbReference>
<reference evidence="13 14" key="1">
    <citation type="journal article" date="2015" name="Proc. Natl. Acad. Sci. U.S.A.">
        <title>The resurrection genome of Boea hygrometrica: A blueprint for survival of dehydration.</title>
        <authorList>
            <person name="Xiao L."/>
            <person name="Yang G."/>
            <person name="Zhang L."/>
            <person name="Yang X."/>
            <person name="Zhao S."/>
            <person name="Ji Z."/>
            <person name="Zhou Q."/>
            <person name="Hu M."/>
            <person name="Wang Y."/>
            <person name="Chen M."/>
            <person name="Xu Y."/>
            <person name="Jin H."/>
            <person name="Xiao X."/>
            <person name="Hu G."/>
            <person name="Bao F."/>
            <person name="Hu Y."/>
            <person name="Wan P."/>
            <person name="Li L."/>
            <person name="Deng X."/>
            <person name="Kuang T."/>
            <person name="Xiang C."/>
            <person name="Zhu J.K."/>
            <person name="Oliver M.J."/>
            <person name="He Y."/>
        </authorList>
    </citation>
    <scope>NUCLEOTIDE SEQUENCE [LARGE SCALE GENOMIC DNA]</scope>
    <source>
        <strain evidence="14">cv. XS01</strain>
    </source>
</reference>
<keyword evidence="9" id="KW-0472">Membrane</keyword>
<keyword evidence="10" id="KW-0325">Glycoprotein</keyword>
<dbReference type="Gene3D" id="3.30.200.20">
    <property type="entry name" value="Phosphorylase Kinase, domain 1"/>
    <property type="match status" value="1"/>
</dbReference>
<dbReference type="PROSITE" id="PS00107">
    <property type="entry name" value="PROTEIN_KINASE_ATP"/>
    <property type="match status" value="1"/>
</dbReference>
<accession>A0A2Z6ZZ62</accession>
<dbReference type="Proteomes" id="UP000250235">
    <property type="component" value="Unassembled WGS sequence"/>
</dbReference>
<evidence type="ECO:0000256" key="2">
    <source>
        <dbReference type="ARBA" id="ARBA00022527"/>
    </source>
</evidence>
<dbReference type="InterPro" id="IPR000719">
    <property type="entry name" value="Prot_kinase_dom"/>
</dbReference>
<evidence type="ECO:0000256" key="4">
    <source>
        <dbReference type="ARBA" id="ARBA00022692"/>
    </source>
</evidence>